<sequence>MKVKDMIKLLKKMNPEITVLGEFDMDGDDFMVKVGIGGLRIDNGIDDCNGSDDEDTKYCIIRLDTEGDIDEDDDDDDE</sequence>
<name>A0A6J5LWV8_9CAUD</name>
<dbReference type="EMBL" id="LR796345">
    <property type="protein sequence ID" value="CAB4138571.1"/>
    <property type="molecule type" value="Genomic_DNA"/>
</dbReference>
<evidence type="ECO:0000313" key="1">
    <source>
        <dbReference type="EMBL" id="CAB4138571.1"/>
    </source>
</evidence>
<gene>
    <name evidence="1" type="ORF">UFOVP331_131</name>
</gene>
<reference evidence="1" key="1">
    <citation type="submission" date="2020-04" db="EMBL/GenBank/DDBJ databases">
        <authorList>
            <person name="Chiriac C."/>
            <person name="Salcher M."/>
            <person name="Ghai R."/>
            <person name="Kavagutti S V."/>
        </authorList>
    </citation>
    <scope>NUCLEOTIDE SEQUENCE</scope>
</reference>
<organism evidence="1">
    <name type="scientific">uncultured Caudovirales phage</name>
    <dbReference type="NCBI Taxonomy" id="2100421"/>
    <lineage>
        <taxon>Viruses</taxon>
        <taxon>Duplodnaviria</taxon>
        <taxon>Heunggongvirae</taxon>
        <taxon>Uroviricota</taxon>
        <taxon>Caudoviricetes</taxon>
        <taxon>Peduoviridae</taxon>
        <taxon>Maltschvirus</taxon>
        <taxon>Maltschvirus maltsch</taxon>
    </lineage>
</organism>
<proteinExistence type="predicted"/>
<accession>A0A6J5LWV8</accession>
<protein>
    <submittedName>
        <fullName evidence="1">Uncharacterized protein</fullName>
    </submittedName>
</protein>